<keyword evidence="3" id="KW-0694">RNA-binding</keyword>
<dbReference type="Pfam" id="PF01479">
    <property type="entry name" value="S4"/>
    <property type="match status" value="1"/>
</dbReference>
<dbReference type="FunFam" id="3.10.290.10:FF:000003">
    <property type="entry name" value="Pseudouridine synthase"/>
    <property type="match status" value="1"/>
</dbReference>
<feature type="compositionally biased region" description="Polar residues" evidence="4">
    <location>
        <begin position="113"/>
        <end position="122"/>
    </location>
</feature>
<evidence type="ECO:0000313" key="7">
    <source>
        <dbReference type="Proteomes" id="UP000824246"/>
    </source>
</evidence>
<reference evidence="6" key="1">
    <citation type="journal article" date="2021" name="PeerJ">
        <title>Extensive microbial diversity within the chicken gut microbiome revealed by metagenomics and culture.</title>
        <authorList>
            <person name="Gilroy R."/>
            <person name="Ravi A."/>
            <person name="Getino M."/>
            <person name="Pursley I."/>
            <person name="Horton D.L."/>
            <person name="Alikhan N.F."/>
            <person name="Baker D."/>
            <person name="Gharbi K."/>
            <person name="Hall N."/>
            <person name="Watson M."/>
            <person name="Adriaenssens E.M."/>
            <person name="Foster-Nyarko E."/>
            <person name="Jarju S."/>
            <person name="Secka A."/>
            <person name="Antonio M."/>
            <person name="Oren A."/>
            <person name="Chaudhuri R.R."/>
            <person name="La Ragione R."/>
            <person name="Hildebrand F."/>
            <person name="Pallen M.J."/>
        </authorList>
    </citation>
    <scope>NUCLEOTIDE SEQUENCE</scope>
    <source>
        <strain evidence="6">ChiHjej12B11-16260</strain>
    </source>
</reference>
<dbReference type="GO" id="GO:0003723">
    <property type="term" value="F:RNA binding"/>
    <property type="evidence" value="ECO:0007669"/>
    <property type="project" value="UniProtKB-KW"/>
</dbReference>
<proteinExistence type="inferred from homology"/>
<dbReference type="PANTHER" id="PTHR47683">
    <property type="entry name" value="PSEUDOURIDINE SYNTHASE FAMILY PROTEIN-RELATED"/>
    <property type="match status" value="1"/>
</dbReference>
<comment type="similarity">
    <text evidence="1">Belongs to the pseudouridine synthase RsuA family.</text>
</comment>
<evidence type="ECO:0000256" key="1">
    <source>
        <dbReference type="ARBA" id="ARBA00008348"/>
    </source>
</evidence>
<sequence length="142" mass="15815">MKETENQGTRINKMISDYGFCSRREADRLIADGRVTINNRPAIPGDRVGEEDKVRIDGEPLYFVPLENRPKKHRWGPPKGRVEDTEEQSTQRSGSRGAARRTGATRKTAANRPAQSSASRPTSPKKPAAARGSQRSKSTKRK</sequence>
<evidence type="ECO:0000313" key="6">
    <source>
        <dbReference type="EMBL" id="HIX44779.1"/>
    </source>
</evidence>
<dbReference type="GO" id="GO:0120159">
    <property type="term" value="F:rRNA pseudouridine synthase activity"/>
    <property type="evidence" value="ECO:0007669"/>
    <property type="project" value="UniProtKB-ARBA"/>
</dbReference>
<feature type="compositionally biased region" description="Low complexity" evidence="4">
    <location>
        <begin position="90"/>
        <end position="110"/>
    </location>
</feature>
<dbReference type="InterPro" id="IPR002942">
    <property type="entry name" value="S4_RNA-bd"/>
</dbReference>
<evidence type="ECO:0000259" key="5">
    <source>
        <dbReference type="SMART" id="SM00363"/>
    </source>
</evidence>
<evidence type="ECO:0000256" key="3">
    <source>
        <dbReference type="PROSITE-ProRule" id="PRU00182"/>
    </source>
</evidence>
<evidence type="ECO:0000256" key="2">
    <source>
        <dbReference type="ARBA" id="ARBA00023235"/>
    </source>
</evidence>
<evidence type="ECO:0000256" key="4">
    <source>
        <dbReference type="SAM" id="MobiDB-lite"/>
    </source>
</evidence>
<dbReference type="CDD" id="cd00165">
    <property type="entry name" value="S4"/>
    <property type="match status" value="1"/>
</dbReference>
<protein>
    <recommendedName>
        <fullName evidence="5">RNA-binding S4 domain-containing protein</fullName>
    </recommendedName>
</protein>
<reference evidence="6" key="2">
    <citation type="submission" date="2021-04" db="EMBL/GenBank/DDBJ databases">
        <authorList>
            <person name="Gilroy R."/>
        </authorList>
    </citation>
    <scope>NUCLEOTIDE SEQUENCE</scope>
    <source>
        <strain evidence="6">ChiHjej12B11-16260</strain>
    </source>
</reference>
<dbReference type="PANTHER" id="PTHR47683:SF2">
    <property type="entry name" value="RNA-BINDING S4 DOMAIN-CONTAINING PROTEIN"/>
    <property type="match status" value="1"/>
</dbReference>
<keyword evidence="2" id="KW-0413">Isomerase</keyword>
<accession>A0A9D1VQ09</accession>
<dbReference type="InterPro" id="IPR036986">
    <property type="entry name" value="S4_RNA-bd_sf"/>
</dbReference>
<dbReference type="GO" id="GO:0000455">
    <property type="term" value="P:enzyme-directed rRNA pseudouridine synthesis"/>
    <property type="evidence" value="ECO:0007669"/>
    <property type="project" value="UniProtKB-ARBA"/>
</dbReference>
<comment type="caution">
    <text evidence="6">The sequence shown here is derived from an EMBL/GenBank/DDBJ whole genome shotgun (WGS) entry which is preliminary data.</text>
</comment>
<dbReference type="EMBL" id="DXFB01000026">
    <property type="protein sequence ID" value="HIX44779.1"/>
    <property type="molecule type" value="Genomic_DNA"/>
</dbReference>
<dbReference type="InterPro" id="IPR050343">
    <property type="entry name" value="RsuA_PseudoU_synthase"/>
</dbReference>
<dbReference type="SUPFAM" id="SSF55174">
    <property type="entry name" value="Alpha-L RNA-binding motif"/>
    <property type="match status" value="1"/>
</dbReference>
<name>A0A9D1VQ09_9BACT</name>
<organism evidence="6 7">
    <name type="scientific">Candidatus Barnesiella excrementipullorum</name>
    <dbReference type="NCBI Taxonomy" id="2838479"/>
    <lineage>
        <taxon>Bacteria</taxon>
        <taxon>Pseudomonadati</taxon>
        <taxon>Bacteroidota</taxon>
        <taxon>Bacteroidia</taxon>
        <taxon>Bacteroidales</taxon>
        <taxon>Barnesiellaceae</taxon>
        <taxon>Barnesiella</taxon>
    </lineage>
</organism>
<dbReference type="SMART" id="SM00363">
    <property type="entry name" value="S4"/>
    <property type="match status" value="1"/>
</dbReference>
<gene>
    <name evidence="6" type="ORF">H9982_01020</name>
</gene>
<dbReference type="PROSITE" id="PS50889">
    <property type="entry name" value="S4"/>
    <property type="match status" value="1"/>
</dbReference>
<feature type="region of interest" description="Disordered" evidence="4">
    <location>
        <begin position="66"/>
        <end position="142"/>
    </location>
</feature>
<dbReference type="AlphaFoldDB" id="A0A9D1VQ09"/>
<dbReference type="Proteomes" id="UP000824246">
    <property type="component" value="Unassembled WGS sequence"/>
</dbReference>
<dbReference type="Gene3D" id="3.10.290.10">
    <property type="entry name" value="RNA-binding S4 domain"/>
    <property type="match status" value="1"/>
</dbReference>
<feature type="domain" description="RNA-binding S4" evidence="5">
    <location>
        <begin position="9"/>
        <end position="69"/>
    </location>
</feature>